<feature type="compositionally biased region" description="Polar residues" evidence="1">
    <location>
        <begin position="170"/>
        <end position="180"/>
    </location>
</feature>
<reference evidence="2 3" key="1">
    <citation type="submission" date="2019-08" db="EMBL/GenBank/DDBJ databases">
        <title>A chromosome-level genome assembly, high-density linkage maps, and genome scans reveal the genomic architecture of hybrid incompatibilities underlying speciation via character displacement in darters (Percidae: Etheostominae).</title>
        <authorList>
            <person name="Moran R.L."/>
            <person name="Catchen J.M."/>
            <person name="Fuller R.C."/>
        </authorList>
    </citation>
    <scope>NUCLEOTIDE SEQUENCE [LARGE SCALE GENOMIC DNA]</scope>
    <source>
        <strain evidence="2">EspeVRDwgs_2016</strain>
        <tissue evidence="2">Muscle</tissue>
    </source>
</reference>
<name>A0A5J5CFE0_9PERO</name>
<feature type="region of interest" description="Disordered" evidence="1">
    <location>
        <begin position="1"/>
        <end position="34"/>
    </location>
</feature>
<feature type="region of interest" description="Disordered" evidence="1">
    <location>
        <begin position="74"/>
        <end position="100"/>
    </location>
</feature>
<evidence type="ECO:0000313" key="2">
    <source>
        <dbReference type="EMBL" id="KAA8579059.1"/>
    </source>
</evidence>
<dbReference type="EMBL" id="VOFY01000049">
    <property type="protein sequence ID" value="KAA8579059.1"/>
    <property type="molecule type" value="Genomic_DNA"/>
</dbReference>
<keyword evidence="3" id="KW-1185">Reference proteome</keyword>
<comment type="caution">
    <text evidence="2">The sequence shown here is derived from an EMBL/GenBank/DDBJ whole genome shotgun (WGS) entry which is preliminary data.</text>
</comment>
<accession>A0A5J5CFE0</accession>
<feature type="region of interest" description="Disordered" evidence="1">
    <location>
        <begin position="170"/>
        <end position="198"/>
    </location>
</feature>
<evidence type="ECO:0000313" key="3">
    <source>
        <dbReference type="Proteomes" id="UP000327493"/>
    </source>
</evidence>
<organism evidence="2 3">
    <name type="scientific">Etheostoma spectabile</name>
    <name type="common">orangethroat darter</name>
    <dbReference type="NCBI Taxonomy" id="54343"/>
    <lineage>
        <taxon>Eukaryota</taxon>
        <taxon>Metazoa</taxon>
        <taxon>Chordata</taxon>
        <taxon>Craniata</taxon>
        <taxon>Vertebrata</taxon>
        <taxon>Euteleostomi</taxon>
        <taxon>Actinopterygii</taxon>
        <taxon>Neopterygii</taxon>
        <taxon>Teleostei</taxon>
        <taxon>Neoteleostei</taxon>
        <taxon>Acanthomorphata</taxon>
        <taxon>Eupercaria</taxon>
        <taxon>Perciformes</taxon>
        <taxon>Percoidei</taxon>
        <taxon>Percidae</taxon>
        <taxon>Etheostomatinae</taxon>
        <taxon>Etheostoma</taxon>
    </lineage>
</organism>
<protein>
    <submittedName>
        <fullName evidence="2">Uncharacterized protein</fullName>
    </submittedName>
</protein>
<dbReference type="Proteomes" id="UP000327493">
    <property type="component" value="Unassembled WGS sequence"/>
</dbReference>
<proteinExistence type="predicted"/>
<gene>
    <name evidence="2" type="ORF">FQN60_000090</name>
</gene>
<evidence type="ECO:0000256" key="1">
    <source>
        <dbReference type="SAM" id="MobiDB-lite"/>
    </source>
</evidence>
<dbReference type="AlphaFoldDB" id="A0A5J5CFE0"/>
<sequence length="334" mass="37305">MTAPPGEGSVCRNDTRRQGAPSAGPQDRNQGFFHTDRARRHMCVTRIRWNGLPLRENPLDFSHHCRALMCGRPEGPTRRGTGAQERCPASQAAREGPGEATLRVRHSRWEPVGSRDVPAASAEWDPDHQIQIPGPPSRPAKTAMEWRLPERPQPEATIQGNGDVVRVSLQQHKSPPTSLQAEDEEGGRNQGGAGTTIGEEQVNSFLSRAAICSEFMSKGDMLTFQASGRNKRKAEYLDWTLPKRYIKEQPSKMNCRGPSRGIKQQKCQLHCETDHGDMERGKNVFDKEMLLARLKEEEVIVVCKVKQHRSVAGLIEEFTLQLTEDTNGKSKDNS</sequence>
<feature type="region of interest" description="Disordered" evidence="1">
    <location>
        <begin position="117"/>
        <end position="142"/>
    </location>
</feature>